<organism evidence="3 4">
    <name type="scientific">Methanospirillum hungatei JF-1 (strain ATCC 27890 / DSM 864 / NBRC 100397 / JF-1)</name>
    <dbReference type="NCBI Taxonomy" id="323259"/>
    <lineage>
        <taxon>Archaea</taxon>
        <taxon>Methanobacteriati</taxon>
        <taxon>Methanobacteriota</taxon>
        <taxon>Stenosarchaea group</taxon>
        <taxon>Methanomicrobia</taxon>
        <taxon>Methanomicrobiales</taxon>
        <taxon>Methanospirillaceae</taxon>
        <taxon>Methanospirillum</taxon>
    </lineage>
</organism>
<dbReference type="InterPro" id="IPR019092">
    <property type="entry name" value="SSO2081-like_dom"/>
</dbReference>
<dbReference type="GeneID" id="3923152"/>
<feature type="domain" description="CRISPR system ring nuclease SSO2081-like" evidence="1">
    <location>
        <begin position="20"/>
        <end position="186"/>
    </location>
</feature>
<gene>
    <name evidence="3" type="ordered locus">Mhun_0725</name>
</gene>
<dbReference type="eggNOG" id="arCOG03847">
    <property type="taxonomic scope" value="Archaea"/>
</dbReference>
<dbReference type="HOGENOM" id="CLU_094460_0_0_2"/>
<dbReference type="KEGG" id="mhu:Mhun_0725"/>
<name>Q2FPZ3_METHJ</name>
<sequence>MPRAFNKDMKTAIIAPIGTSPPVITAGIDALDEPVSDLVLLATKDEQVLAGCDVVKLGLKSRYPRIRVHVELLPFDDISSDVENLTFMAIAARVIKKERESYGCERILLNVAGGRKNMCITLALLGQLLNVDGVYHIVNHEVKLFNQHLERMRPTMMRLFRAEKEEDKIMIYADNREMFEYILYPPKNEYELIRIPTLPYPVSYISSLLSRVVFDPYMLNEEDCSLLLHHGILERQGNNLYISDYGAKFLDVLVGKG</sequence>
<evidence type="ECO:0000259" key="2">
    <source>
        <dbReference type="Pfam" id="PF24744"/>
    </source>
</evidence>
<dbReference type="AlphaFoldDB" id="Q2FPZ3"/>
<dbReference type="OrthoDB" id="117777at2157"/>
<dbReference type="InterPro" id="IPR019848">
    <property type="entry name" value="CRISPR-assoc_prot_Csx14"/>
</dbReference>
<dbReference type="EMBL" id="CP000254">
    <property type="protein sequence ID" value="ABD40478.1"/>
    <property type="molecule type" value="Genomic_DNA"/>
</dbReference>
<dbReference type="Pfam" id="PF09623">
    <property type="entry name" value="Cas_NE0113"/>
    <property type="match status" value="1"/>
</dbReference>
<evidence type="ECO:0000313" key="3">
    <source>
        <dbReference type="EMBL" id="ABD40478.1"/>
    </source>
</evidence>
<dbReference type="RefSeq" id="WP_011447759.1">
    <property type="nucleotide sequence ID" value="NC_007796.1"/>
</dbReference>
<dbReference type="CDD" id="cd09723">
    <property type="entry name" value="Csx1_III-U"/>
    <property type="match status" value="1"/>
</dbReference>
<feature type="domain" description="CARF-associated helix-turn-helix" evidence="2">
    <location>
        <begin position="202"/>
        <end position="255"/>
    </location>
</feature>
<evidence type="ECO:0000313" key="4">
    <source>
        <dbReference type="Proteomes" id="UP000001941"/>
    </source>
</evidence>
<reference evidence="4" key="1">
    <citation type="journal article" date="2016" name="Stand. Genomic Sci.">
        <title>Complete genome sequence of Methanospirillum hungatei type strain JF1.</title>
        <authorList>
            <person name="Gunsalus R.P."/>
            <person name="Cook L.E."/>
            <person name="Crable B."/>
            <person name="Rohlin L."/>
            <person name="McDonald E."/>
            <person name="Mouttaki H."/>
            <person name="Sieber J.R."/>
            <person name="Poweleit N."/>
            <person name="Zhou H."/>
            <person name="Lapidus A.L."/>
            <person name="Daligault H.E."/>
            <person name="Land M."/>
            <person name="Gilna P."/>
            <person name="Ivanova N."/>
            <person name="Kyrpides N."/>
            <person name="Culley D.E."/>
            <person name="McInerney M.J."/>
        </authorList>
    </citation>
    <scope>NUCLEOTIDE SEQUENCE [LARGE SCALE GENOMIC DNA]</scope>
    <source>
        <strain evidence="4">ATCC 27890 / DSM 864 / NBRC 100397 / JF-1</strain>
    </source>
</reference>
<keyword evidence="4" id="KW-1185">Reference proteome</keyword>
<protein>
    <recommendedName>
        <fullName evidence="5">CRISPR-associated protein Csx14</fullName>
    </recommendedName>
</protein>
<dbReference type="Pfam" id="PF24744">
    <property type="entry name" value="CARF-assoc_HTH"/>
    <property type="match status" value="1"/>
</dbReference>
<proteinExistence type="predicted"/>
<dbReference type="Proteomes" id="UP000001941">
    <property type="component" value="Chromosome"/>
</dbReference>
<accession>Q2FPZ3</accession>
<evidence type="ECO:0000259" key="1">
    <source>
        <dbReference type="Pfam" id="PF09623"/>
    </source>
</evidence>
<dbReference type="EnsemblBacteria" id="ABD40478">
    <property type="protein sequence ID" value="ABD40478"/>
    <property type="gene ID" value="Mhun_0725"/>
</dbReference>
<evidence type="ECO:0008006" key="5">
    <source>
        <dbReference type="Google" id="ProtNLM"/>
    </source>
</evidence>
<dbReference type="InParanoid" id="Q2FPZ3"/>
<dbReference type="NCBIfam" id="TIGR03642">
    <property type="entry name" value="cas_csx14"/>
    <property type="match status" value="1"/>
</dbReference>
<dbReference type="InterPro" id="IPR056479">
    <property type="entry name" value="CARF-assoc_HTH"/>
</dbReference>